<evidence type="ECO:0000313" key="1">
    <source>
        <dbReference type="EMBL" id="KAI0052811.1"/>
    </source>
</evidence>
<evidence type="ECO:0000313" key="2">
    <source>
        <dbReference type="Proteomes" id="UP000814033"/>
    </source>
</evidence>
<sequence>MAKQETSRTRAAWDSKRHRGSLTWRAWLPTSVDGMVYQYMCLTTRTNSAVRYPNRRTLSKHPRRTLANAAPFCAIDLIAVLWGAFRILQRCARWTPILWPSLRHIVAFTTQADSDRDEWGPLCSQNSHIRCVHANYDY</sequence>
<keyword evidence="2" id="KW-1185">Reference proteome</keyword>
<dbReference type="Proteomes" id="UP000814033">
    <property type="component" value="Unassembled WGS sequence"/>
</dbReference>
<reference evidence="1" key="2">
    <citation type="journal article" date="2022" name="New Phytol.">
        <title>Evolutionary transition to the ectomycorrhizal habit in the genomes of a hyperdiverse lineage of mushroom-forming fungi.</title>
        <authorList>
            <person name="Looney B."/>
            <person name="Miyauchi S."/>
            <person name="Morin E."/>
            <person name="Drula E."/>
            <person name="Courty P.E."/>
            <person name="Kohler A."/>
            <person name="Kuo A."/>
            <person name="LaButti K."/>
            <person name="Pangilinan J."/>
            <person name="Lipzen A."/>
            <person name="Riley R."/>
            <person name="Andreopoulos W."/>
            <person name="He G."/>
            <person name="Johnson J."/>
            <person name="Nolan M."/>
            <person name="Tritt A."/>
            <person name="Barry K.W."/>
            <person name="Grigoriev I.V."/>
            <person name="Nagy L.G."/>
            <person name="Hibbett D."/>
            <person name="Henrissat B."/>
            <person name="Matheny P.B."/>
            <person name="Labbe J."/>
            <person name="Martin F.M."/>
        </authorList>
    </citation>
    <scope>NUCLEOTIDE SEQUENCE</scope>
    <source>
        <strain evidence="1">FP105234-sp</strain>
    </source>
</reference>
<name>A0ACB8SA72_9AGAM</name>
<organism evidence="1 2">
    <name type="scientific">Auriscalpium vulgare</name>
    <dbReference type="NCBI Taxonomy" id="40419"/>
    <lineage>
        <taxon>Eukaryota</taxon>
        <taxon>Fungi</taxon>
        <taxon>Dikarya</taxon>
        <taxon>Basidiomycota</taxon>
        <taxon>Agaricomycotina</taxon>
        <taxon>Agaricomycetes</taxon>
        <taxon>Russulales</taxon>
        <taxon>Auriscalpiaceae</taxon>
        <taxon>Auriscalpium</taxon>
    </lineage>
</organism>
<protein>
    <submittedName>
        <fullName evidence="1">Uncharacterized protein</fullName>
    </submittedName>
</protein>
<comment type="caution">
    <text evidence="1">The sequence shown here is derived from an EMBL/GenBank/DDBJ whole genome shotgun (WGS) entry which is preliminary data.</text>
</comment>
<dbReference type="EMBL" id="MU275843">
    <property type="protein sequence ID" value="KAI0052811.1"/>
    <property type="molecule type" value="Genomic_DNA"/>
</dbReference>
<accession>A0ACB8SA72</accession>
<proteinExistence type="predicted"/>
<reference evidence="1" key="1">
    <citation type="submission" date="2021-02" db="EMBL/GenBank/DDBJ databases">
        <authorList>
            <consortium name="DOE Joint Genome Institute"/>
            <person name="Ahrendt S."/>
            <person name="Looney B.P."/>
            <person name="Miyauchi S."/>
            <person name="Morin E."/>
            <person name="Drula E."/>
            <person name="Courty P.E."/>
            <person name="Chicoki N."/>
            <person name="Fauchery L."/>
            <person name="Kohler A."/>
            <person name="Kuo A."/>
            <person name="Labutti K."/>
            <person name="Pangilinan J."/>
            <person name="Lipzen A."/>
            <person name="Riley R."/>
            <person name="Andreopoulos W."/>
            <person name="He G."/>
            <person name="Johnson J."/>
            <person name="Barry K.W."/>
            <person name="Grigoriev I.V."/>
            <person name="Nagy L."/>
            <person name="Hibbett D."/>
            <person name="Henrissat B."/>
            <person name="Matheny P.B."/>
            <person name="Labbe J."/>
            <person name="Martin F."/>
        </authorList>
    </citation>
    <scope>NUCLEOTIDE SEQUENCE</scope>
    <source>
        <strain evidence="1">FP105234-sp</strain>
    </source>
</reference>
<gene>
    <name evidence="1" type="ORF">FA95DRAFT_1553089</name>
</gene>